<proteinExistence type="inferred from homology"/>
<feature type="region of interest" description="Disordered" evidence="2">
    <location>
        <begin position="283"/>
        <end position="309"/>
    </location>
</feature>
<dbReference type="RefSeq" id="WP_169533169.1">
    <property type="nucleotide sequence ID" value="NZ_JABBGH010000003.1"/>
</dbReference>
<dbReference type="GO" id="GO:0016787">
    <property type="term" value="F:hydrolase activity"/>
    <property type="evidence" value="ECO:0007669"/>
    <property type="project" value="UniProtKB-KW"/>
</dbReference>
<dbReference type="Pfam" id="PF00561">
    <property type="entry name" value="Abhydrolase_1"/>
    <property type="match status" value="1"/>
</dbReference>
<feature type="compositionally biased region" description="Basic and acidic residues" evidence="2">
    <location>
        <begin position="295"/>
        <end position="309"/>
    </location>
</feature>
<evidence type="ECO:0000256" key="1">
    <source>
        <dbReference type="ARBA" id="ARBA00038128"/>
    </source>
</evidence>
<keyword evidence="4" id="KW-0378">Hydrolase</keyword>
<dbReference type="InterPro" id="IPR050471">
    <property type="entry name" value="AB_hydrolase"/>
</dbReference>
<comment type="similarity">
    <text evidence="1">Belongs to the AB hydrolase superfamily. Bacterial non-heme haloperoxidase / perhydrolase family.</text>
</comment>
<dbReference type="InterPro" id="IPR029058">
    <property type="entry name" value="AB_hydrolase_fold"/>
</dbReference>
<dbReference type="InterPro" id="IPR000639">
    <property type="entry name" value="Epox_hydrolase-like"/>
</dbReference>
<dbReference type="EMBL" id="JABBGH010000003">
    <property type="protein sequence ID" value="NML67511.1"/>
    <property type="molecule type" value="Genomic_DNA"/>
</dbReference>
<evidence type="ECO:0000313" key="5">
    <source>
        <dbReference type="Proteomes" id="UP000559626"/>
    </source>
</evidence>
<dbReference type="PRINTS" id="PR00111">
    <property type="entry name" value="ABHYDROLASE"/>
</dbReference>
<dbReference type="AlphaFoldDB" id="A0A7Y0AHJ7"/>
<dbReference type="InterPro" id="IPR000073">
    <property type="entry name" value="AB_hydrolase_1"/>
</dbReference>
<comment type="caution">
    <text evidence="4">The sequence shown here is derived from an EMBL/GenBank/DDBJ whole genome shotgun (WGS) entry which is preliminary data.</text>
</comment>
<name>A0A7Y0AHJ7_9BACT</name>
<accession>A0A7Y0AHJ7</accession>
<sequence>MSYIKIGQDAQGKDLHVHYCDYGQGNPVVLIHGWPLSGASWEYQLAELPLHGVRVIAYDRRGFGQSSKPWDGYNYDTLADDLKAVLDELDLQNVTLVGFSMGGGEVARYMSRHNGARVSKVVFVSSVAPFMLKTGDNPSGVDKSTFDDMITNLGKDRFGFLSDFGKKFYGQGTFSKPVSQGVLDWTAMLAFPASPRATSQCVKAFGETDFRQDMGTIKVPTLFIYGTADDIVPPETGAKAAAPLVPGSQIVGYDGEPHGLLITSKDRLNRDLLTFVNGQPVQDYYDTDDASTQPVREENNATRYENQTR</sequence>
<dbReference type="PANTHER" id="PTHR43433:SF4">
    <property type="entry name" value="NON-HEME CHLOROPEROXIDASE-RELATED"/>
    <property type="match status" value="1"/>
</dbReference>
<reference evidence="4 5" key="1">
    <citation type="submission" date="2020-04" db="EMBL/GenBank/DDBJ databases">
        <title>Hymenobacter polaris sp. nov., isolated from Arctic soil.</title>
        <authorList>
            <person name="Dahal R.H."/>
        </authorList>
    </citation>
    <scope>NUCLEOTIDE SEQUENCE [LARGE SCALE GENOMIC DNA]</scope>
    <source>
        <strain evidence="4 5">RP-2-7</strain>
    </source>
</reference>
<gene>
    <name evidence="4" type="ORF">HHL22_20100</name>
</gene>
<dbReference type="PRINTS" id="PR00412">
    <property type="entry name" value="EPOXHYDRLASE"/>
</dbReference>
<evidence type="ECO:0000256" key="2">
    <source>
        <dbReference type="SAM" id="MobiDB-lite"/>
    </source>
</evidence>
<feature type="domain" description="AB hydrolase-1" evidence="3">
    <location>
        <begin position="26"/>
        <end position="262"/>
    </location>
</feature>
<dbReference type="FunFam" id="3.40.50.1820:FF:000205">
    <property type="entry name" value="Non-haem bromoperoxidase BPO-A2"/>
    <property type="match status" value="1"/>
</dbReference>
<organism evidence="4 5">
    <name type="scientific">Hymenobacter polaris</name>
    <dbReference type="NCBI Taxonomy" id="2682546"/>
    <lineage>
        <taxon>Bacteria</taxon>
        <taxon>Pseudomonadati</taxon>
        <taxon>Bacteroidota</taxon>
        <taxon>Cytophagia</taxon>
        <taxon>Cytophagales</taxon>
        <taxon>Hymenobacteraceae</taxon>
        <taxon>Hymenobacter</taxon>
    </lineage>
</organism>
<dbReference type="Proteomes" id="UP000559626">
    <property type="component" value="Unassembled WGS sequence"/>
</dbReference>
<protein>
    <submittedName>
        <fullName evidence="4">Alpha/beta hydrolase</fullName>
    </submittedName>
</protein>
<dbReference type="PANTHER" id="PTHR43433">
    <property type="entry name" value="HYDROLASE, ALPHA/BETA FOLD FAMILY PROTEIN"/>
    <property type="match status" value="1"/>
</dbReference>
<dbReference type="SUPFAM" id="SSF53474">
    <property type="entry name" value="alpha/beta-Hydrolases"/>
    <property type="match status" value="1"/>
</dbReference>
<evidence type="ECO:0000259" key="3">
    <source>
        <dbReference type="Pfam" id="PF00561"/>
    </source>
</evidence>
<dbReference type="Gene3D" id="3.40.50.1820">
    <property type="entry name" value="alpha/beta hydrolase"/>
    <property type="match status" value="1"/>
</dbReference>
<keyword evidence="5" id="KW-1185">Reference proteome</keyword>
<evidence type="ECO:0000313" key="4">
    <source>
        <dbReference type="EMBL" id="NML67511.1"/>
    </source>
</evidence>